<dbReference type="Proteomes" id="UP000095287">
    <property type="component" value="Unplaced"/>
</dbReference>
<dbReference type="AlphaFoldDB" id="A0A1I7YRF8"/>
<name>A0A1I7YRF8_9BILA</name>
<reference evidence="2" key="1">
    <citation type="submission" date="2016-11" db="UniProtKB">
        <authorList>
            <consortium name="WormBaseParasite"/>
        </authorList>
    </citation>
    <scope>IDENTIFICATION</scope>
</reference>
<organism evidence="1 2">
    <name type="scientific">Steinernema glaseri</name>
    <dbReference type="NCBI Taxonomy" id="37863"/>
    <lineage>
        <taxon>Eukaryota</taxon>
        <taxon>Metazoa</taxon>
        <taxon>Ecdysozoa</taxon>
        <taxon>Nematoda</taxon>
        <taxon>Chromadorea</taxon>
        <taxon>Rhabditida</taxon>
        <taxon>Tylenchina</taxon>
        <taxon>Panagrolaimomorpha</taxon>
        <taxon>Strongyloidoidea</taxon>
        <taxon>Steinernematidae</taxon>
        <taxon>Steinernema</taxon>
    </lineage>
</organism>
<evidence type="ECO:0000313" key="1">
    <source>
        <dbReference type="Proteomes" id="UP000095287"/>
    </source>
</evidence>
<evidence type="ECO:0000313" key="2">
    <source>
        <dbReference type="WBParaSite" id="L893_g18957.t1"/>
    </source>
</evidence>
<protein>
    <submittedName>
        <fullName evidence="2">Secreted protein</fullName>
    </submittedName>
</protein>
<sequence>VVLLKILFIVHVASIVVATAHIPDIVVANVLFASLLHAASLDAATSSARFRHGDCGHTLDIYVRAKT</sequence>
<accession>A0A1I7YRF8</accession>
<dbReference type="WBParaSite" id="L893_g18957.t1">
    <property type="protein sequence ID" value="L893_g18957.t1"/>
    <property type="gene ID" value="L893_g18957"/>
</dbReference>
<proteinExistence type="predicted"/>
<keyword evidence="1" id="KW-1185">Reference proteome</keyword>